<dbReference type="RefSeq" id="WP_075005005.1">
    <property type="nucleotide sequence ID" value="NZ_FOAP01000001.1"/>
</dbReference>
<reference evidence="3" key="1">
    <citation type="submission" date="2016-10" db="EMBL/GenBank/DDBJ databases">
        <authorList>
            <person name="Varghese N."/>
            <person name="Submissions S."/>
        </authorList>
    </citation>
    <scope>NUCLEOTIDE SEQUENCE [LARGE SCALE GENOMIC DNA]</scope>
    <source>
        <strain evidence="3">DSM 17044</strain>
    </source>
</reference>
<feature type="transmembrane region" description="Helical" evidence="1">
    <location>
        <begin position="136"/>
        <end position="155"/>
    </location>
</feature>
<dbReference type="OrthoDB" id="184009at2"/>
<dbReference type="PANTHER" id="PTHR43471:SF1">
    <property type="entry name" value="ABC TRANSPORTER PERMEASE PROTEIN NOSY-RELATED"/>
    <property type="match status" value="1"/>
</dbReference>
<dbReference type="Pfam" id="PF12040">
    <property type="entry name" value="DUF3526"/>
    <property type="match status" value="1"/>
</dbReference>
<evidence type="ECO:0000256" key="1">
    <source>
        <dbReference type="SAM" id="Phobius"/>
    </source>
</evidence>
<keyword evidence="1" id="KW-0472">Membrane</keyword>
<dbReference type="EMBL" id="FOAP01000001">
    <property type="protein sequence ID" value="SEK53955.1"/>
    <property type="molecule type" value="Genomic_DNA"/>
</dbReference>
<dbReference type="AlphaFoldDB" id="A0A1H7I0D7"/>
<gene>
    <name evidence="2" type="ORF">SAMN05444354_101825</name>
</gene>
<accession>A0A1H7I0D7</accession>
<feature type="transmembrane region" description="Helical" evidence="1">
    <location>
        <begin position="452"/>
        <end position="470"/>
    </location>
</feature>
<feature type="transmembrane region" description="Helical" evidence="1">
    <location>
        <begin position="24"/>
        <end position="42"/>
    </location>
</feature>
<feature type="transmembrane region" description="Helical" evidence="1">
    <location>
        <begin position="245"/>
        <end position="263"/>
    </location>
</feature>
<feature type="transmembrane region" description="Helical" evidence="1">
    <location>
        <begin position="220"/>
        <end position="238"/>
    </location>
</feature>
<keyword evidence="1" id="KW-0812">Transmembrane</keyword>
<evidence type="ECO:0000313" key="2">
    <source>
        <dbReference type="EMBL" id="SEK53955.1"/>
    </source>
</evidence>
<keyword evidence="3" id="KW-1185">Reference proteome</keyword>
<sequence length="478" mass="52159">MSLRGARVWRVATEEWRALVRNRVAMIASLTLVALLVTSALLGTEQRNATEAARARYQATADEAFDAQPDRHPHRMVHYGQFVFRPLSALAFFDPGVDGFTGNTVFLEGHRQNSANFSEARQSSLLLRFGQLTPAFVLQTLAPLLILFLAFGAVAREREQGTLRLLLAQGLAPSELAAGKLVAYAGVVAAIAAPALLVLAAAALAGWAPSAPSLLMVSGYLVYLLIWAAAALLVSLLARRARDALIVLVAVWMGGVILAPRILPELALARLPAPARIETDVAIHQELKQIGDSHNPEDPYFASFKAKTLAQYGVEKVEDLPVQWGGLVGMEGERLTSGLFDRHAKEAFEREAGQNRLVRQFGAVSPLIAVRQLSMSLAATDTESHQDFLEQVEQHRYRFVQALNLLQVTKIPNKNAGADPRLSADHWKTLPGFTYRKPEVLQLAGERIHTNLLVLVCWLAALLMGCALAARRLGEATR</sequence>
<dbReference type="PANTHER" id="PTHR43471">
    <property type="entry name" value="ABC TRANSPORTER PERMEASE"/>
    <property type="match status" value="1"/>
</dbReference>
<dbReference type="Proteomes" id="UP000182719">
    <property type="component" value="Unassembled WGS sequence"/>
</dbReference>
<proteinExistence type="predicted"/>
<feature type="transmembrane region" description="Helical" evidence="1">
    <location>
        <begin position="181"/>
        <end position="208"/>
    </location>
</feature>
<evidence type="ECO:0000313" key="3">
    <source>
        <dbReference type="Proteomes" id="UP000182719"/>
    </source>
</evidence>
<dbReference type="InterPro" id="IPR021913">
    <property type="entry name" value="DUF3526"/>
</dbReference>
<keyword evidence="1" id="KW-1133">Transmembrane helix</keyword>
<name>A0A1H7I0D7_STIAU</name>
<organism evidence="2 3">
    <name type="scientific">Stigmatella aurantiaca</name>
    <dbReference type="NCBI Taxonomy" id="41"/>
    <lineage>
        <taxon>Bacteria</taxon>
        <taxon>Pseudomonadati</taxon>
        <taxon>Myxococcota</taxon>
        <taxon>Myxococcia</taxon>
        <taxon>Myxococcales</taxon>
        <taxon>Cystobacterineae</taxon>
        <taxon>Archangiaceae</taxon>
        <taxon>Stigmatella</taxon>
    </lineage>
</organism>
<protein>
    <submittedName>
        <fullName evidence="2">ABC-2 type transport system permease protein</fullName>
    </submittedName>
</protein>